<feature type="compositionally biased region" description="Basic and acidic residues" evidence="1">
    <location>
        <begin position="37"/>
        <end position="49"/>
    </location>
</feature>
<dbReference type="OrthoDB" id="10416233at2759"/>
<name>A0A1B2JGV1_PICPA</name>
<dbReference type="AlphaFoldDB" id="A0A1B2JGV1"/>
<keyword evidence="3" id="KW-1185">Reference proteome</keyword>
<feature type="compositionally biased region" description="Polar residues" evidence="1">
    <location>
        <begin position="1"/>
        <end position="11"/>
    </location>
</feature>
<evidence type="ECO:0000256" key="1">
    <source>
        <dbReference type="SAM" id="MobiDB-lite"/>
    </source>
</evidence>
<accession>A0A1B2JGV1</accession>
<protein>
    <submittedName>
        <fullName evidence="2">BA75_03689T0</fullName>
    </submittedName>
</protein>
<dbReference type="Proteomes" id="UP000094565">
    <property type="component" value="Chromosome 3"/>
</dbReference>
<feature type="compositionally biased region" description="Basic and acidic residues" evidence="1">
    <location>
        <begin position="13"/>
        <end position="27"/>
    </location>
</feature>
<evidence type="ECO:0000313" key="2">
    <source>
        <dbReference type="EMBL" id="ANZ77223.1"/>
    </source>
</evidence>
<feature type="region of interest" description="Disordered" evidence="1">
    <location>
        <begin position="1"/>
        <end position="49"/>
    </location>
</feature>
<organism evidence="2 3">
    <name type="scientific">Komagataella pastoris</name>
    <name type="common">Yeast</name>
    <name type="synonym">Pichia pastoris</name>
    <dbReference type="NCBI Taxonomy" id="4922"/>
    <lineage>
        <taxon>Eukaryota</taxon>
        <taxon>Fungi</taxon>
        <taxon>Dikarya</taxon>
        <taxon>Ascomycota</taxon>
        <taxon>Saccharomycotina</taxon>
        <taxon>Pichiomycetes</taxon>
        <taxon>Pichiales</taxon>
        <taxon>Pichiaceae</taxon>
        <taxon>Komagataella</taxon>
    </lineage>
</organism>
<reference evidence="2 3" key="1">
    <citation type="submission" date="2016-02" db="EMBL/GenBank/DDBJ databases">
        <title>Comparative genomic and transcriptomic foundation for Pichia pastoris.</title>
        <authorList>
            <person name="Love K.R."/>
            <person name="Shah K.A."/>
            <person name="Whittaker C.A."/>
            <person name="Wu J."/>
            <person name="Bartlett M.C."/>
            <person name="Ma D."/>
            <person name="Leeson R.L."/>
            <person name="Priest M."/>
            <person name="Young S.K."/>
            <person name="Love J.C."/>
        </authorList>
    </citation>
    <scope>NUCLEOTIDE SEQUENCE [LARGE SCALE GENOMIC DNA]</scope>
    <source>
        <strain evidence="2 3">ATCC 28485</strain>
    </source>
</reference>
<sequence>MALFDSISNVVKDQLKDKETPAKETPSKDSSATETPAKGEETKTEETKKQEIEGYTQDLKDIAAAVQKGDFKGIQKEVSELAGNKQFQADAKAYASKAFSKKEGGSSA</sequence>
<proteinExistence type="predicted"/>
<dbReference type="EMBL" id="CP014586">
    <property type="protein sequence ID" value="ANZ77223.1"/>
    <property type="molecule type" value="Genomic_DNA"/>
</dbReference>
<evidence type="ECO:0000313" key="3">
    <source>
        <dbReference type="Proteomes" id="UP000094565"/>
    </source>
</evidence>
<gene>
    <name evidence="2" type="ORF">ATY40_BA7503689</name>
</gene>